<keyword evidence="3" id="KW-1185">Reference proteome</keyword>
<accession>A0A0M9UCV1</accession>
<gene>
    <name evidence="2" type="ORF">ARMA_1747</name>
</gene>
<sequence>MVEQLGQGSLLFASKNARPVKGRAFGSRYHPCCLHRQATPDGCQYTRAVGNGRRPPSPSTPPHGVSGRGSGRIFGAS</sequence>
<proteinExistence type="predicted"/>
<feature type="compositionally biased region" description="Gly residues" evidence="1">
    <location>
        <begin position="66"/>
        <end position="77"/>
    </location>
</feature>
<protein>
    <submittedName>
        <fullName evidence="2">Uncharacterized protein</fullName>
    </submittedName>
</protein>
<evidence type="ECO:0000313" key="3">
    <source>
        <dbReference type="Proteomes" id="UP000037784"/>
    </source>
</evidence>
<reference evidence="2 3" key="1">
    <citation type="journal article" date="2015" name="Genome Announc.">
        <title>Draft Genome Sequence of a Heterotrophic Facultative Anaerobic Thermophilic Bacterium, Ardenticatena maritima Strain 110ST.</title>
        <authorList>
            <person name="Kawaichi S."/>
            <person name="Yoshida T."/>
            <person name="Sako Y."/>
            <person name="Nakamura R."/>
        </authorList>
    </citation>
    <scope>NUCLEOTIDE SEQUENCE [LARGE SCALE GENOMIC DNA]</scope>
    <source>
        <strain evidence="2 3">110S</strain>
    </source>
</reference>
<feature type="region of interest" description="Disordered" evidence="1">
    <location>
        <begin position="48"/>
        <end position="77"/>
    </location>
</feature>
<organism evidence="2 3">
    <name type="scientific">Ardenticatena maritima</name>
    <dbReference type="NCBI Taxonomy" id="872965"/>
    <lineage>
        <taxon>Bacteria</taxon>
        <taxon>Bacillati</taxon>
        <taxon>Chloroflexota</taxon>
        <taxon>Ardenticatenia</taxon>
        <taxon>Ardenticatenales</taxon>
        <taxon>Ardenticatenaceae</taxon>
        <taxon>Ardenticatena</taxon>
    </lineage>
</organism>
<evidence type="ECO:0000256" key="1">
    <source>
        <dbReference type="SAM" id="MobiDB-lite"/>
    </source>
</evidence>
<dbReference type="AlphaFoldDB" id="A0A0M9UCV1"/>
<name>A0A0M9UCV1_9CHLR</name>
<evidence type="ECO:0000313" key="2">
    <source>
        <dbReference type="EMBL" id="GAP63324.1"/>
    </source>
</evidence>
<reference evidence="3" key="2">
    <citation type="submission" date="2015-08" db="EMBL/GenBank/DDBJ databases">
        <title>Draft Genome Sequence of a Heterotrophic Facultative Anaerobic Bacterium Ardenticatena maritima Strain 110S.</title>
        <authorList>
            <person name="Kawaichi S."/>
            <person name="Yoshida T."/>
            <person name="Sako Y."/>
            <person name="Nakamura R."/>
        </authorList>
    </citation>
    <scope>NUCLEOTIDE SEQUENCE [LARGE SCALE GENOMIC DNA]</scope>
    <source>
        <strain evidence="3">110S</strain>
    </source>
</reference>
<comment type="caution">
    <text evidence="2">The sequence shown here is derived from an EMBL/GenBank/DDBJ whole genome shotgun (WGS) entry which is preliminary data.</text>
</comment>
<dbReference type="Proteomes" id="UP000037784">
    <property type="component" value="Unassembled WGS sequence"/>
</dbReference>
<dbReference type="EMBL" id="BBZA01000137">
    <property type="protein sequence ID" value="GAP63324.1"/>
    <property type="molecule type" value="Genomic_DNA"/>
</dbReference>
<dbReference type="InParanoid" id="A0A0M9UCV1"/>